<name>A0A3R7YQE8_TOXGO</name>
<reference evidence="1 2" key="1">
    <citation type="submission" date="2017-10" db="EMBL/GenBank/DDBJ databases">
        <authorList>
            <person name="Sibley D."/>
            <person name="Venepally P."/>
            <person name="Karamycheva S."/>
            <person name="Hadjithomas M."/>
            <person name="Khan A."/>
            <person name="Brunk B."/>
            <person name="Roos D."/>
            <person name="Caler E."/>
            <person name="Lorenzi H."/>
        </authorList>
    </citation>
    <scope>NUCLEOTIDE SEQUENCE [LARGE SCALE GENOMIC DNA]</scope>
    <source>
        <strain evidence="1 2">CAST</strain>
    </source>
</reference>
<dbReference type="EMBL" id="AHIV02001193">
    <property type="protein sequence ID" value="RQX70894.1"/>
    <property type="molecule type" value="Genomic_DNA"/>
</dbReference>
<protein>
    <submittedName>
        <fullName evidence="1">Macro domain-containing protein</fullName>
    </submittedName>
</protein>
<evidence type="ECO:0000313" key="2">
    <source>
        <dbReference type="Proteomes" id="UP000284452"/>
    </source>
</evidence>
<sequence>MALSIGAAVSDAIQWLSSELRRTLDDEMLADSPALGLPSSPFSSRRPSPCYSEADCFLPSPVRRTAPAAAVSLDCLLS</sequence>
<feature type="non-terminal residue" evidence="1">
    <location>
        <position position="78"/>
    </location>
</feature>
<accession>A0A3R7YQE8</accession>
<proteinExistence type="predicted"/>
<evidence type="ECO:0000313" key="1">
    <source>
        <dbReference type="EMBL" id="RQX70894.1"/>
    </source>
</evidence>
<dbReference type="VEuPathDB" id="ToxoDB:TGCAST_315590A"/>
<dbReference type="AlphaFoldDB" id="A0A3R7YQE8"/>
<gene>
    <name evidence="1" type="ORF">TGCAST_315590A</name>
</gene>
<comment type="caution">
    <text evidence="1">The sequence shown here is derived from an EMBL/GenBank/DDBJ whole genome shotgun (WGS) entry which is preliminary data.</text>
</comment>
<organism evidence="1 2">
    <name type="scientific">Toxoplasma gondii CAST</name>
    <dbReference type="NCBI Taxonomy" id="943122"/>
    <lineage>
        <taxon>Eukaryota</taxon>
        <taxon>Sar</taxon>
        <taxon>Alveolata</taxon>
        <taxon>Apicomplexa</taxon>
        <taxon>Conoidasida</taxon>
        <taxon>Coccidia</taxon>
        <taxon>Eucoccidiorida</taxon>
        <taxon>Eimeriorina</taxon>
        <taxon>Sarcocystidae</taxon>
        <taxon>Toxoplasma</taxon>
    </lineage>
</organism>
<dbReference type="Proteomes" id="UP000284452">
    <property type="component" value="Unassembled WGS sequence"/>
</dbReference>